<organism evidence="1 2">
    <name type="scientific">Orenia marismortui</name>
    <dbReference type="NCBI Taxonomy" id="46469"/>
    <lineage>
        <taxon>Bacteria</taxon>
        <taxon>Bacillati</taxon>
        <taxon>Bacillota</taxon>
        <taxon>Clostridia</taxon>
        <taxon>Halanaerobiales</taxon>
        <taxon>Halobacteroidaceae</taxon>
        <taxon>Orenia</taxon>
    </lineage>
</organism>
<dbReference type="EMBL" id="SOEG01000053">
    <property type="protein sequence ID" value="TDX44494.1"/>
    <property type="molecule type" value="Genomic_DNA"/>
</dbReference>
<gene>
    <name evidence="1" type="ORF">C7959_15312</name>
</gene>
<reference evidence="1 2" key="1">
    <citation type="submission" date="2019-03" db="EMBL/GenBank/DDBJ databases">
        <title>Subsurface microbial communities from deep shales in Ohio and West Virginia, USA.</title>
        <authorList>
            <person name="Wrighton K."/>
        </authorList>
    </citation>
    <scope>NUCLEOTIDE SEQUENCE [LARGE SCALE GENOMIC DNA]</scope>
    <source>
        <strain evidence="1 2">MSL 6dP</strain>
    </source>
</reference>
<protein>
    <submittedName>
        <fullName evidence="1">Uncharacterized protein</fullName>
    </submittedName>
</protein>
<dbReference type="AlphaFoldDB" id="A0A4R8GMN8"/>
<proteinExistence type="predicted"/>
<evidence type="ECO:0000313" key="2">
    <source>
        <dbReference type="Proteomes" id="UP000295832"/>
    </source>
</evidence>
<dbReference type="Proteomes" id="UP000295832">
    <property type="component" value="Unassembled WGS sequence"/>
</dbReference>
<sequence length="170" mass="20202">MNQICSLRILDNRLVERILERHDRKSTLDNRCAQFAYGFCFFDEDEPLSNVEDDLDKIRNKNNSYNSSADFEIDYCIGLKEAMEDYDSYLKGELEFSENKDLENLVEVFEEEPIVIKEFRCGHYSVLDGRHRLCIARKTGINVYARYEEREEECTTCSERNLRDKSYLPY</sequence>
<keyword evidence="2" id="KW-1185">Reference proteome</keyword>
<evidence type="ECO:0000313" key="1">
    <source>
        <dbReference type="EMBL" id="TDX44494.1"/>
    </source>
</evidence>
<accession>A0A4R8GMN8</accession>
<name>A0A4R8GMN8_9FIRM</name>
<comment type="caution">
    <text evidence="1">The sequence shown here is derived from an EMBL/GenBank/DDBJ whole genome shotgun (WGS) entry which is preliminary data.</text>
</comment>
<dbReference type="RefSeq" id="WP_134119099.1">
    <property type="nucleotide sequence ID" value="NZ_SOEG01000053.1"/>
</dbReference>